<dbReference type="GO" id="GO:0005634">
    <property type="term" value="C:nucleus"/>
    <property type="evidence" value="ECO:0007669"/>
    <property type="project" value="UniProtKB-ARBA"/>
</dbReference>
<feature type="region of interest" description="Disordered" evidence="9">
    <location>
        <begin position="1"/>
        <end position="46"/>
    </location>
</feature>
<feature type="domain" description="H15" evidence="10">
    <location>
        <begin position="45"/>
        <end position="123"/>
    </location>
</feature>
<feature type="compositionally biased region" description="Basic and acidic residues" evidence="9">
    <location>
        <begin position="142"/>
        <end position="175"/>
    </location>
</feature>
<keyword evidence="12" id="KW-1185">Reference proteome</keyword>
<feature type="compositionally biased region" description="Polar residues" evidence="9">
    <location>
        <begin position="263"/>
        <end position="280"/>
    </location>
</feature>
<reference evidence="11 12" key="1">
    <citation type="journal article" date="2009" name="Science">
        <title>Genome sequence, comparative analysis, and population genetics of the domestic horse.</title>
        <authorList>
            <consortium name="Broad Institute Genome Sequencing Platform"/>
            <consortium name="Broad Institute Whole Genome Assembly Team"/>
            <person name="Wade C.M."/>
            <person name="Giulotto E."/>
            <person name="Sigurdsson S."/>
            <person name="Zoli M."/>
            <person name="Gnerre S."/>
            <person name="Imsland F."/>
            <person name="Lear T.L."/>
            <person name="Adelson D.L."/>
            <person name="Bailey E."/>
            <person name="Bellone R.R."/>
            <person name="Bloecker H."/>
            <person name="Distl O."/>
            <person name="Edgar R.C."/>
            <person name="Garber M."/>
            <person name="Leeb T."/>
            <person name="Mauceli E."/>
            <person name="MacLeod J.N."/>
            <person name="Penedo M.C.T."/>
            <person name="Raison J.M."/>
            <person name="Sharpe T."/>
            <person name="Vogel J."/>
            <person name="Andersson L."/>
            <person name="Antczak D.F."/>
            <person name="Biagi T."/>
            <person name="Binns M.M."/>
            <person name="Chowdhary B.P."/>
            <person name="Coleman S.J."/>
            <person name="Della Valle G."/>
            <person name="Fryc S."/>
            <person name="Guerin G."/>
            <person name="Hasegawa T."/>
            <person name="Hill E.W."/>
            <person name="Jurka J."/>
            <person name="Kiialainen A."/>
            <person name="Lindgren G."/>
            <person name="Liu J."/>
            <person name="Magnani E."/>
            <person name="Mickelson J.R."/>
            <person name="Murray J."/>
            <person name="Nergadze S.G."/>
            <person name="Onofrio R."/>
            <person name="Pedroni S."/>
            <person name="Piras M.F."/>
            <person name="Raudsepp T."/>
            <person name="Rocchi M."/>
            <person name="Roeed K.H."/>
            <person name="Ryder O.A."/>
            <person name="Searle S."/>
            <person name="Skow L."/>
            <person name="Swinburne J.E."/>
            <person name="Syvaenen A.C."/>
            <person name="Tozaki T."/>
            <person name="Valberg S.J."/>
            <person name="Vaudin M."/>
            <person name="White J.R."/>
            <person name="Zody M.C."/>
            <person name="Lander E.S."/>
            <person name="Lindblad-Toh K."/>
        </authorList>
    </citation>
    <scope>NUCLEOTIDE SEQUENCE [LARGE SCALE GENOMIC DNA]</scope>
    <source>
        <strain evidence="11 12">Thoroughbred</strain>
    </source>
</reference>
<organism evidence="11 12">
    <name type="scientific">Equus caballus</name>
    <name type="common">Horse</name>
    <dbReference type="NCBI Taxonomy" id="9796"/>
    <lineage>
        <taxon>Eukaryota</taxon>
        <taxon>Metazoa</taxon>
        <taxon>Chordata</taxon>
        <taxon>Craniata</taxon>
        <taxon>Vertebrata</taxon>
        <taxon>Euteleostomi</taxon>
        <taxon>Mammalia</taxon>
        <taxon>Eutheria</taxon>
        <taxon>Laurasiatheria</taxon>
        <taxon>Perissodactyla</taxon>
        <taxon>Equidae</taxon>
        <taxon>Equus</taxon>
    </lineage>
</organism>
<reference evidence="11" key="2">
    <citation type="submission" date="2025-08" db="UniProtKB">
        <authorList>
            <consortium name="Ensembl"/>
        </authorList>
    </citation>
    <scope>IDENTIFICATION</scope>
    <source>
        <strain evidence="11">Thoroughbred</strain>
    </source>
</reference>
<dbReference type="GO" id="GO:0006334">
    <property type="term" value="P:nucleosome assembly"/>
    <property type="evidence" value="ECO:0007669"/>
    <property type="project" value="InterPro"/>
</dbReference>
<evidence type="ECO:0000256" key="4">
    <source>
        <dbReference type="ARBA" id="ARBA00056213"/>
    </source>
</evidence>
<dbReference type="Ensembl" id="ENSECAT00000014146.3">
    <property type="protein sequence ID" value="ENSECAP00000011284.3"/>
    <property type="gene ID" value="ENSECAG00000013614.3"/>
</dbReference>
<proteinExistence type="predicted"/>
<feature type="region of interest" description="Disordered" evidence="9">
    <location>
        <begin position="107"/>
        <end position="364"/>
    </location>
</feature>
<keyword evidence="3" id="KW-0539">Nucleus</keyword>
<feature type="compositionally biased region" description="Polar residues" evidence="9">
    <location>
        <begin position="338"/>
        <end position="349"/>
    </location>
</feature>
<dbReference type="VGNC" id="VGNC:83787">
    <property type="gene designation" value="H1-8"/>
</dbReference>
<evidence type="ECO:0000256" key="9">
    <source>
        <dbReference type="SAM" id="MobiDB-lite"/>
    </source>
</evidence>
<dbReference type="PROSITE" id="PS51504">
    <property type="entry name" value="H15"/>
    <property type="match status" value="1"/>
</dbReference>
<evidence type="ECO:0000256" key="6">
    <source>
        <dbReference type="ARBA" id="ARBA00078404"/>
    </source>
</evidence>
<accession>F7AFL2</accession>
<dbReference type="STRING" id="9796.ENSECAP00000011284"/>
<dbReference type="InParanoid" id="F7AFL2"/>
<evidence type="ECO:0000313" key="13">
    <source>
        <dbReference type="VGNC" id="VGNC:83787"/>
    </source>
</evidence>
<dbReference type="SUPFAM" id="SSF46785">
    <property type="entry name" value="Winged helix' DNA-binding domain"/>
    <property type="match status" value="1"/>
</dbReference>
<feature type="compositionally biased region" description="Basic residues" evidence="9">
    <location>
        <begin position="122"/>
        <end position="131"/>
    </location>
</feature>
<dbReference type="GO" id="GO:0003677">
    <property type="term" value="F:DNA binding"/>
    <property type="evidence" value="ECO:0007669"/>
    <property type="project" value="UniProtKB-KW"/>
</dbReference>
<feature type="compositionally biased region" description="Basic and acidic residues" evidence="9">
    <location>
        <begin position="351"/>
        <end position="364"/>
    </location>
</feature>
<dbReference type="Bgee" id="ENSECAG00000013614">
    <property type="expression patterns" value="Expressed in trophoblast and 2 other cell types or tissues"/>
</dbReference>
<evidence type="ECO:0000256" key="7">
    <source>
        <dbReference type="ARBA" id="ARBA00078520"/>
    </source>
</evidence>
<dbReference type="GO" id="GO:0000786">
    <property type="term" value="C:nucleosome"/>
    <property type="evidence" value="ECO:0007669"/>
    <property type="project" value="InterPro"/>
</dbReference>
<dbReference type="AlphaFoldDB" id="F7AFL2"/>
<protein>
    <recommendedName>
        <fullName evidence="5">Histone H1.8</fullName>
    </recommendedName>
    <alternativeName>
        <fullName evidence="8">Histone H1oo</fullName>
    </alternativeName>
    <alternativeName>
        <fullName evidence="6">Oocyte-specific histone H1</fullName>
    </alternativeName>
    <alternativeName>
        <fullName evidence="7">Oocyte-specific linker histone H1</fullName>
    </alternativeName>
</protein>
<dbReference type="InterPro" id="IPR005818">
    <property type="entry name" value="Histone_H1/H5_H15"/>
</dbReference>
<dbReference type="GeneTree" id="ENSGT00940000160900"/>
<name>F7AFL2_HORSE</name>
<dbReference type="PaxDb" id="9796-ENSECAP00000011284"/>
<evidence type="ECO:0000313" key="11">
    <source>
        <dbReference type="Ensembl" id="ENSECAP00000011284.3"/>
    </source>
</evidence>
<dbReference type="CDD" id="cd00073">
    <property type="entry name" value="H15"/>
    <property type="match status" value="1"/>
</dbReference>
<evidence type="ECO:0000256" key="8">
    <source>
        <dbReference type="ARBA" id="ARBA00080360"/>
    </source>
</evidence>
<dbReference type="Proteomes" id="UP000002281">
    <property type="component" value="Chromosome 16"/>
</dbReference>
<dbReference type="FunFam" id="1.10.10.10:FF:000393">
    <property type="entry name" value="Oocyte-specific H1 histone"/>
    <property type="match status" value="1"/>
</dbReference>
<evidence type="ECO:0000256" key="2">
    <source>
        <dbReference type="ARBA" id="ARBA00023125"/>
    </source>
</evidence>
<dbReference type="InterPro" id="IPR036388">
    <property type="entry name" value="WH-like_DNA-bd_sf"/>
</dbReference>
<dbReference type="SMART" id="SM00526">
    <property type="entry name" value="H15"/>
    <property type="match status" value="1"/>
</dbReference>
<comment type="function">
    <text evidence="4">May play a key role in the control of gene expression during oogenesis and early embryogenesis, presumably through the perturbation of chromatin structure. Essential for meiotic maturation of germinal vesicle-stage oocytes. The somatic type linker histone H1c is rapidly replaced by H1oo in a donor nucleus transplanted into an oocyte. The greater mobility of H1oo as compared to H1c may contribute to this rapid replacement and increased instability of the embryonic chromatin structure. The rapid replacement of H1c with H1oo may play an important role in nuclear remodeling.</text>
</comment>
<evidence type="ECO:0000259" key="10">
    <source>
        <dbReference type="PROSITE" id="PS51504"/>
    </source>
</evidence>
<sequence length="364" mass="38126">MAPGSIASSDTSTSVTSTTSTVGLPGSSGTEKPGTSHSSVRAPRRHPPVLHMVLEALQAGEQRRGTSVAAIKVYILNKYPAMDVIRLKYLLKQALATGMHRGLLVRPTNSKARGATGSFKLVPKHKRKIQSKKTSTTTAPRRPGEAKGKGPKKPSEAKKDPPNAGEMKKGPRRPGEVMTASLKPGAAEKKAPKKGSRTKDQESRRGEARKAPSQPDKATRAPPSASGPGRKSKVKGGRSSQGSFPYALPHLPADPEAHRKTKAGSQSSKPTVTKGKSATASPARKKVGNKVPKEATAQGAREGPKVRATAPSKGSGSKTMPAPLAGKTEAPKDLRRPCTSTKASTSNVASKKPEPRARGGVERD</sequence>
<evidence type="ECO:0000256" key="1">
    <source>
        <dbReference type="ARBA" id="ARBA00022454"/>
    </source>
</evidence>
<evidence type="ECO:0000256" key="3">
    <source>
        <dbReference type="ARBA" id="ARBA00023242"/>
    </source>
</evidence>
<evidence type="ECO:0000313" key="12">
    <source>
        <dbReference type="Proteomes" id="UP000002281"/>
    </source>
</evidence>
<feature type="compositionally biased region" description="Basic and acidic residues" evidence="9">
    <location>
        <begin position="197"/>
        <end position="210"/>
    </location>
</feature>
<dbReference type="Pfam" id="PF00538">
    <property type="entry name" value="Linker_histone"/>
    <property type="match status" value="1"/>
</dbReference>
<reference evidence="11" key="3">
    <citation type="submission" date="2025-09" db="UniProtKB">
        <authorList>
            <consortium name="Ensembl"/>
        </authorList>
    </citation>
    <scope>IDENTIFICATION</scope>
    <source>
        <strain evidence="11">Thoroughbred</strain>
    </source>
</reference>
<evidence type="ECO:0000256" key="5">
    <source>
        <dbReference type="ARBA" id="ARBA00073462"/>
    </source>
</evidence>
<dbReference type="Gene3D" id="1.10.10.10">
    <property type="entry name" value="Winged helix-like DNA-binding domain superfamily/Winged helix DNA-binding domain"/>
    <property type="match status" value="1"/>
</dbReference>
<dbReference type="GO" id="GO:0030527">
    <property type="term" value="F:structural constituent of chromatin"/>
    <property type="evidence" value="ECO:0007669"/>
    <property type="project" value="UniProtKB-ARBA"/>
</dbReference>
<gene>
    <name evidence="11 13" type="primary">H1-8</name>
</gene>
<keyword evidence="1" id="KW-0158">Chromosome</keyword>
<dbReference type="HOGENOM" id="CLU_052897_1_1_1"/>
<keyword evidence="2" id="KW-0238">DNA-binding</keyword>
<feature type="compositionally biased region" description="Low complexity" evidence="9">
    <location>
        <begin position="1"/>
        <end position="30"/>
    </location>
</feature>
<dbReference type="InterPro" id="IPR036390">
    <property type="entry name" value="WH_DNA-bd_sf"/>
</dbReference>